<keyword evidence="2" id="KW-1185">Reference proteome</keyword>
<sequence length="585" mass="63009">MWLPVHRQDEDYAFQEPRLFIPVFIGELFWMSAILSTLVVVAWCRRKSVRLTAVLGGLVAALGCLFSSFASQLHQGLFSQGLVLGLGLGMARDAGSLVLGQYFKRRRHCAEVVACAGSGLGTAAMAAFFHSVLGSLGWRHGLQAATGLVSLNFVLGAFYRSASLYHPQRRAILHLKNQRRKIKEKRPRTEKPPFFDFAALRTRTLRVVMVTAALAAAGLYTPFFCLVPLSAAEGVQGAWVLQALLGLATAGGTGVAGLLLLRRPTECALSRRCLCQLSLLGAGLAMLALGALNGFAGYALFAAVYGASAGGVAYALRMLVFERLRARHFGRAWGFVQWAQCLPVLVGVPVTGYISKSQEDPKAGFYFSAACTFAGATSLFFLPEAARVESLLCHHVAQHQQRQRQDSSHSHDTSCCGERQCVRPVHHCHHHHPSVGGESPNKGSFEGPSPTEAGDVVVANNTPCTCRRSLLCYQRTMSWATSVDLLDQPALAGLALDAECVEDEVGDVVAGPQLSERVVDERIVAEIGGCAACGVATAGPLCECVHTRDRTVVVSPKKMHVPRCSHEPLIFRSTMAPIEEVTSTV</sequence>
<dbReference type="Proteomes" id="UP000821865">
    <property type="component" value="Chromosome 8"/>
</dbReference>
<evidence type="ECO:0000313" key="2">
    <source>
        <dbReference type="Proteomes" id="UP000821865"/>
    </source>
</evidence>
<protein>
    <submittedName>
        <fullName evidence="1">Uncharacterized protein</fullName>
    </submittedName>
</protein>
<reference evidence="1" key="1">
    <citation type="submission" date="2020-05" db="EMBL/GenBank/DDBJ databases">
        <title>Large-scale comparative analyses of tick genomes elucidate their genetic diversity and vector capacities.</title>
        <authorList>
            <person name="Jia N."/>
            <person name="Wang J."/>
            <person name="Shi W."/>
            <person name="Du L."/>
            <person name="Sun Y."/>
            <person name="Zhan W."/>
            <person name="Jiang J."/>
            <person name="Wang Q."/>
            <person name="Zhang B."/>
            <person name="Ji P."/>
            <person name="Sakyi L.B."/>
            <person name="Cui X."/>
            <person name="Yuan T."/>
            <person name="Jiang B."/>
            <person name="Yang W."/>
            <person name="Lam T.T.-Y."/>
            <person name="Chang Q."/>
            <person name="Ding S."/>
            <person name="Wang X."/>
            <person name="Zhu J."/>
            <person name="Ruan X."/>
            <person name="Zhao L."/>
            <person name="Wei J."/>
            <person name="Que T."/>
            <person name="Du C."/>
            <person name="Cheng J."/>
            <person name="Dai P."/>
            <person name="Han X."/>
            <person name="Huang E."/>
            <person name="Gao Y."/>
            <person name="Liu J."/>
            <person name="Shao H."/>
            <person name="Ye R."/>
            <person name="Li L."/>
            <person name="Wei W."/>
            <person name="Wang X."/>
            <person name="Wang C."/>
            <person name="Yang T."/>
            <person name="Huo Q."/>
            <person name="Li W."/>
            <person name="Guo W."/>
            <person name="Chen H."/>
            <person name="Zhou L."/>
            <person name="Ni X."/>
            <person name="Tian J."/>
            <person name="Zhou Y."/>
            <person name="Sheng Y."/>
            <person name="Liu T."/>
            <person name="Pan Y."/>
            <person name="Xia L."/>
            <person name="Li J."/>
            <person name="Zhao F."/>
            <person name="Cao W."/>
        </authorList>
    </citation>
    <scope>NUCLEOTIDE SEQUENCE</scope>
    <source>
        <strain evidence="1">Dsil-2018</strain>
    </source>
</reference>
<evidence type="ECO:0000313" key="1">
    <source>
        <dbReference type="EMBL" id="KAH7937933.1"/>
    </source>
</evidence>
<gene>
    <name evidence="1" type="ORF">HPB49_017755</name>
</gene>
<proteinExistence type="predicted"/>
<name>A0ACB8CAG5_DERSI</name>
<dbReference type="EMBL" id="CM023477">
    <property type="protein sequence ID" value="KAH7937933.1"/>
    <property type="molecule type" value="Genomic_DNA"/>
</dbReference>
<comment type="caution">
    <text evidence="1">The sequence shown here is derived from an EMBL/GenBank/DDBJ whole genome shotgun (WGS) entry which is preliminary data.</text>
</comment>
<organism evidence="1 2">
    <name type="scientific">Dermacentor silvarum</name>
    <name type="common">Tick</name>
    <dbReference type="NCBI Taxonomy" id="543639"/>
    <lineage>
        <taxon>Eukaryota</taxon>
        <taxon>Metazoa</taxon>
        <taxon>Ecdysozoa</taxon>
        <taxon>Arthropoda</taxon>
        <taxon>Chelicerata</taxon>
        <taxon>Arachnida</taxon>
        <taxon>Acari</taxon>
        <taxon>Parasitiformes</taxon>
        <taxon>Ixodida</taxon>
        <taxon>Ixodoidea</taxon>
        <taxon>Ixodidae</taxon>
        <taxon>Rhipicephalinae</taxon>
        <taxon>Dermacentor</taxon>
    </lineage>
</organism>
<accession>A0ACB8CAG5</accession>